<dbReference type="SMART" id="SM00347">
    <property type="entry name" value="HTH_MARR"/>
    <property type="match status" value="1"/>
</dbReference>
<dbReference type="InterPro" id="IPR000835">
    <property type="entry name" value="HTH_MarR-typ"/>
</dbReference>
<dbReference type="Proteomes" id="UP000004705">
    <property type="component" value="Chromosome"/>
</dbReference>
<evidence type="ECO:0000313" key="5">
    <source>
        <dbReference type="EMBL" id="EHY89524.1"/>
    </source>
</evidence>
<sequence length="173" mass="19522">MPAQLPHSDDAPHGSTDQVAAQLVRLVRLTARAKSRMTKVGPDSVERAAYAILFHLIDRGPQRTSQLAEMLHSDISTISRQSSTLVDHGLVERLADPGDRRASLLAATSEGRRVFETNRERLNHWLEWVLDEWSDEDRLAVNVLLRRLNDRIETCDPLAAPPRPEHEHSTDEV</sequence>
<keyword evidence="1" id="KW-0805">Transcription regulation</keyword>
<dbReference type="InterPro" id="IPR036388">
    <property type="entry name" value="WH-like_DNA-bd_sf"/>
</dbReference>
<dbReference type="PROSITE" id="PS01117">
    <property type="entry name" value="HTH_MARR_1"/>
    <property type="match status" value="1"/>
</dbReference>
<dbReference type="Gene3D" id="1.10.10.10">
    <property type="entry name" value="Winged helix-like DNA-binding domain superfamily/Winged helix DNA-binding domain"/>
    <property type="match status" value="1"/>
</dbReference>
<dbReference type="PRINTS" id="PR00598">
    <property type="entry name" value="HTHMARR"/>
</dbReference>
<dbReference type="RefSeq" id="WP_005442236.1">
    <property type="nucleotide sequence ID" value="NZ_CM001466.1"/>
</dbReference>
<dbReference type="Pfam" id="PF01047">
    <property type="entry name" value="MarR"/>
    <property type="match status" value="1"/>
</dbReference>
<dbReference type="InterPro" id="IPR052526">
    <property type="entry name" value="HTH-type_Bedaq_tolerance"/>
</dbReference>
<dbReference type="OrthoDB" id="5148120at2"/>
<organism evidence="5 6">
    <name type="scientific">Saccharomonospora azurea NA-128</name>
    <dbReference type="NCBI Taxonomy" id="882081"/>
    <lineage>
        <taxon>Bacteria</taxon>
        <taxon>Bacillati</taxon>
        <taxon>Actinomycetota</taxon>
        <taxon>Actinomycetes</taxon>
        <taxon>Pseudonocardiales</taxon>
        <taxon>Pseudonocardiaceae</taxon>
        <taxon>Saccharomonospora</taxon>
    </lineage>
</organism>
<dbReference type="AlphaFoldDB" id="H8G9J2"/>
<dbReference type="HOGENOM" id="CLU_083287_15_0_11"/>
<dbReference type="GO" id="GO:0003700">
    <property type="term" value="F:DNA-binding transcription factor activity"/>
    <property type="evidence" value="ECO:0007669"/>
    <property type="project" value="InterPro"/>
</dbReference>
<evidence type="ECO:0000256" key="1">
    <source>
        <dbReference type="ARBA" id="ARBA00023015"/>
    </source>
</evidence>
<protein>
    <submittedName>
        <fullName evidence="5">Transcriptional regulator</fullName>
    </submittedName>
</protein>
<dbReference type="PANTHER" id="PTHR39515">
    <property type="entry name" value="CONSERVED PROTEIN"/>
    <property type="match status" value="1"/>
</dbReference>
<evidence type="ECO:0000313" key="6">
    <source>
        <dbReference type="Proteomes" id="UP000004705"/>
    </source>
</evidence>
<name>H8G9J2_9PSEU</name>
<gene>
    <name evidence="5" type="ORF">SacazDRAFT_02631</name>
</gene>
<feature type="domain" description="HTH marR-type" evidence="4">
    <location>
        <begin position="20"/>
        <end position="150"/>
    </location>
</feature>
<proteinExistence type="predicted"/>
<dbReference type="PROSITE" id="PS50995">
    <property type="entry name" value="HTH_MARR_2"/>
    <property type="match status" value="1"/>
</dbReference>
<dbReference type="EMBL" id="CM001466">
    <property type="protein sequence ID" value="EHY89524.1"/>
    <property type="molecule type" value="Genomic_DNA"/>
</dbReference>
<dbReference type="InterPro" id="IPR023187">
    <property type="entry name" value="Tscrpt_reg_MarR-type_CS"/>
</dbReference>
<evidence type="ECO:0000259" key="4">
    <source>
        <dbReference type="PROSITE" id="PS50995"/>
    </source>
</evidence>
<evidence type="ECO:0000256" key="2">
    <source>
        <dbReference type="ARBA" id="ARBA00023125"/>
    </source>
</evidence>
<keyword evidence="2" id="KW-0238">DNA-binding</keyword>
<dbReference type="SUPFAM" id="SSF46785">
    <property type="entry name" value="Winged helix' DNA-binding domain"/>
    <property type="match status" value="1"/>
</dbReference>
<reference evidence="5 6" key="1">
    <citation type="journal article" date="2012" name="Stand. Genomic Sci.">
        <title>Genome sequence of the soil bacterium Saccharomonospora azurea type strain (NA-128(T)).</title>
        <authorList>
            <person name="Klenk H.P."/>
            <person name="Held B."/>
            <person name="Lucas S."/>
            <person name="Lapidus A."/>
            <person name="Copeland A."/>
            <person name="Hammon N."/>
            <person name="Pitluck S."/>
            <person name="Goodwin L.A."/>
            <person name="Han C."/>
            <person name="Tapia R."/>
            <person name="Brambilla E.M."/>
            <person name="Potter G."/>
            <person name="Land M."/>
            <person name="Ivanova N."/>
            <person name="Rohde M."/>
            <person name="Goker M."/>
            <person name="Detter J.C."/>
            <person name="Kyrpides N.C."/>
            <person name="Woyke T."/>
        </authorList>
    </citation>
    <scope>NUCLEOTIDE SEQUENCE [LARGE SCALE GENOMIC DNA]</scope>
    <source>
        <strain evidence="5 6">NA-128</strain>
    </source>
</reference>
<dbReference type="GO" id="GO:0003677">
    <property type="term" value="F:DNA binding"/>
    <property type="evidence" value="ECO:0007669"/>
    <property type="project" value="UniProtKB-KW"/>
</dbReference>
<evidence type="ECO:0000256" key="3">
    <source>
        <dbReference type="ARBA" id="ARBA00023163"/>
    </source>
</evidence>
<keyword evidence="3" id="KW-0804">Transcription</keyword>
<accession>H8G9J2</accession>
<dbReference type="InterPro" id="IPR036390">
    <property type="entry name" value="WH_DNA-bd_sf"/>
</dbReference>
<dbReference type="PANTHER" id="PTHR39515:SF2">
    <property type="entry name" value="HTH-TYPE TRANSCRIPTIONAL REGULATOR RV0880"/>
    <property type="match status" value="1"/>
</dbReference>
<keyword evidence="6" id="KW-1185">Reference proteome</keyword>